<accession>A0A105V527</accession>
<evidence type="ECO:0000313" key="2">
    <source>
        <dbReference type="Proteomes" id="UP000062317"/>
    </source>
</evidence>
<reference evidence="1 2" key="1">
    <citation type="submission" date="2015-11" db="EMBL/GenBank/DDBJ databases">
        <title>Expanding the genomic diversity of Burkholderia species for the development of highly accurate diagnostics.</title>
        <authorList>
            <person name="Sahl J."/>
            <person name="Keim P."/>
            <person name="Wagner D."/>
        </authorList>
    </citation>
    <scope>NUCLEOTIDE SEQUENCE [LARGE SCALE GENOMIC DNA]</scope>
    <source>
        <strain evidence="1 2">MSMB1301WGS</strain>
    </source>
</reference>
<protein>
    <submittedName>
        <fullName evidence="1">Uncharacterized protein</fullName>
    </submittedName>
</protein>
<sequence>MKIKVEVTAAELSSMNLDRVGEFAFVTSSTNAWPKTARPVSTGWNGMSSTLCSQPCDLQPSGASS</sequence>
<dbReference type="EMBL" id="LPEQ01000113">
    <property type="protein sequence ID" value="KVV40989.1"/>
    <property type="molecule type" value="Genomic_DNA"/>
</dbReference>
<name>A0A105V527_9BURK</name>
<organism evidence="1 2">
    <name type="scientific">Burkholderia territorii</name>
    <dbReference type="NCBI Taxonomy" id="1503055"/>
    <lineage>
        <taxon>Bacteria</taxon>
        <taxon>Pseudomonadati</taxon>
        <taxon>Pseudomonadota</taxon>
        <taxon>Betaproteobacteria</taxon>
        <taxon>Burkholderiales</taxon>
        <taxon>Burkholderiaceae</taxon>
        <taxon>Burkholderia</taxon>
        <taxon>Burkholderia cepacia complex</taxon>
    </lineage>
</organism>
<keyword evidence="2" id="KW-1185">Reference proteome</keyword>
<evidence type="ECO:0000313" key="1">
    <source>
        <dbReference type="EMBL" id="KVV40989.1"/>
    </source>
</evidence>
<dbReference type="AlphaFoldDB" id="A0A105V527"/>
<comment type="caution">
    <text evidence="1">The sequence shown here is derived from an EMBL/GenBank/DDBJ whole genome shotgun (WGS) entry which is preliminary data.</text>
</comment>
<dbReference type="Proteomes" id="UP000062317">
    <property type="component" value="Unassembled WGS sequence"/>
</dbReference>
<gene>
    <name evidence="1" type="ORF">WT27_13825</name>
</gene>
<proteinExistence type="predicted"/>